<dbReference type="InterPro" id="IPR011990">
    <property type="entry name" value="TPR-like_helical_dom_sf"/>
</dbReference>
<evidence type="ECO:0000313" key="1">
    <source>
        <dbReference type="EMBL" id="WOK99352.1"/>
    </source>
</evidence>
<reference evidence="1 2" key="1">
    <citation type="submission" date="2023-10" db="EMBL/GenBank/DDBJ databases">
        <title>Chromosome-scale genome assembly provides insights into flower coloration mechanisms of Canna indica.</title>
        <authorList>
            <person name="Li C."/>
        </authorList>
    </citation>
    <scope>NUCLEOTIDE SEQUENCE [LARGE SCALE GENOMIC DNA]</scope>
    <source>
        <tissue evidence="1">Flower</tissue>
    </source>
</reference>
<organism evidence="1 2">
    <name type="scientific">Canna indica</name>
    <name type="common">Indian-shot</name>
    <dbReference type="NCBI Taxonomy" id="4628"/>
    <lineage>
        <taxon>Eukaryota</taxon>
        <taxon>Viridiplantae</taxon>
        <taxon>Streptophyta</taxon>
        <taxon>Embryophyta</taxon>
        <taxon>Tracheophyta</taxon>
        <taxon>Spermatophyta</taxon>
        <taxon>Magnoliopsida</taxon>
        <taxon>Liliopsida</taxon>
        <taxon>Zingiberales</taxon>
        <taxon>Cannaceae</taxon>
        <taxon>Canna</taxon>
    </lineage>
</organism>
<protein>
    <submittedName>
        <fullName evidence="1">Pentatricopeptide repeat-containing protein</fullName>
    </submittedName>
</protein>
<name>A0AAQ3Q811_9LILI</name>
<dbReference type="PROSITE" id="PS51257">
    <property type="entry name" value="PROKAR_LIPOPROTEIN"/>
    <property type="match status" value="1"/>
</dbReference>
<dbReference type="Proteomes" id="UP001327560">
    <property type="component" value="Chromosome 2"/>
</dbReference>
<accession>A0AAQ3Q811</accession>
<gene>
    <name evidence="1" type="ORF">Cni_G08064</name>
</gene>
<dbReference type="AlphaFoldDB" id="A0AAQ3Q811"/>
<keyword evidence="2" id="KW-1185">Reference proteome</keyword>
<sequence length="163" mass="18244">MMRLLPRVVSLALVMGSCPTARKMLKLIFQLSKLPMLSTIRASAIELFGLRPLFSLAVKKLTRARRPDLIDCVLSPLLSDPKSPKSKGFATHLISLYSSTGMTDHAVVVFDCIPDLEWPCTDKSFYAIILAYFHNRQYDLVVKTFNRAPELGISPGTVSMQER</sequence>
<dbReference type="EMBL" id="CP136891">
    <property type="protein sequence ID" value="WOK99352.1"/>
    <property type="molecule type" value="Genomic_DNA"/>
</dbReference>
<proteinExistence type="predicted"/>
<dbReference type="Gene3D" id="1.25.40.10">
    <property type="entry name" value="Tetratricopeptide repeat domain"/>
    <property type="match status" value="1"/>
</dbReference>
<evidence type="ECO:0000313" key="2">
    <source>
        <dbReference type="Proteomes" id="UP001327560"/>
    </source>
</evidence>